<dbReference type="Pfam" id="PF17170">
    <property type="entry name" value="DUF5128"/>
    <property type="match status" value="1"/>
</dbReference>
<dbReference type="AlphaFoldDB" id="A0A6M1TF22"/>
<sequence>MNILRNFFSEYFFFWTNLLLKRPEAKLFLCGCLLCFVQSCNHEDSSNSAGKTDFVESTELKNYETLVDLEENKLATPVIIRHGSDSTFFVYDVRQQQVLKMDKKGTIINKIGRTGRGPGEYLFVNNMFVREQHLYIIDIVQFMIHKYDMEGNFVSSFNFGEIAGQPTIPPPGIGLVTANEIDNQPYVNLQGDIILSNVNVGDKSEHIFQIIDWEKKKQLSELGEVPEGSSFVLDNQKLRNEATDGKVPSFYKPNSFPVQDRDNPNEYFVIYSSLSQIAKYAANGGKLWEKNINTTETNSIRTRFFDAMDRMSNSPDIRDRVGLEYYSSGFSNNEGDLYLVVNTSPVMIHQYNNAGKLLHKYKFSSKNITPVLDIDFANSRILAASEKGEIRAYPF</sequence>
<keyword evidence="2" id="KW-1185">Reference proteome</keyword>
<dbReference type="Gene3D" id="2.120.10.30">
    <property type="entry name" value="TolB, C-terminal domain"/>
    <property type="match status" value="1"/>
</dbReference>
<dbReference type="EMBL" id="JAALLS010000019">
    <property type="protein sequence ID" value="NGP89374.1"/>
    <property type="molecule type" value="Genomic_DNA"/>
</dbReference>
<dbReference type="InterPro" id="IPR011042">
    <property type="entry name" value="6-blade_b-propeller_TolB-like"/>
</dbReference>
<comment type="caution">
    <text evidence="1">The sequence shown here is derived from an EMBL/GenBank/DDBJ whole genome shotgun (WGS) entry which is preliminary data.</text>
</comment>
<name>A0A6M1TF22_9BACT</name>
<proteinExistence type="predicted"/>
<evidence type="ECO:0000313" key="1">
    <source>
        <dbReference type="EMBL" id="NGP89374.1"/>
    </source>
</evidence>
<evidence type="ECO:0000313" key="2">
    <source>
        <dbReference type="Proteomes" id="UP000479132"/>
    </source>
</evidence>
<dbReference type="RefSeq" id="WP_165270035.1">
    <property type="nucleotide sequence ID" value="NZ_JAALLS010000019.1"/>
</dbReference>
<reference evidence="1 2" key="1">
    <citation type="submission" date="2020-02" db="EMBL/GenBank/DDBJ databases">
        <title>Aliifodinibius halophilus 2W32, complete genome.</title>
        <authorList>
            <person name="Li Y."/>
            <person name="Wu S."/>
        </authorList>
    </citation>
    <scope>NUCLEOTIDE SEQUENCE [LARGE SCALE GENOMIC DNA]</scope>
    <source>
        <strain evidence="1 2">2W32</strain>
    </source>
</reference>
<protein>
    <submittedName>
        <fullName evidence="1">6-bladed beta-propeller</fullName>
    </submittedName>
</protein>
<accession>A0A6M1TF22</accession>
<dbReference type="Proteomes" id="UP000479132">
    <property type="component" value="Unassembled WGS sequence"/>
</dbReference>
<gene>
    <name evidence="1" type="ORF">G3569_13530</name>
</gene>
<organism evidence="1 2">
    <name type="scientific">Fodinibius halophilus</name>
    <dbReference type="NCBI Taxonomy" id="1736908"/>
    <lineage>
        <taxon>Bacteria</taxon>
        <taxon>Pseudomonadati</taxon>
        <taxon>Balneolota</taxon>
        <taxon>Balneolia</taxon>
        <taxon>Balneolales</taxon>
        <taxon>Balneolaceae</taxon>
        <taxon>Fodinibius</taxon>
    </lineage>
</organism>